<dbReference type="GO" id="GO:0005506">
    <property type="term" value="F:iron ion binding"/>
    <property type="evidence" value="ECO:0007669"/>
    <property type="project" value="InterPro"/>
</dbReference>
<keyword evidence="1 5" id="KW-0349">Heme</keyword>
<organism evidence="8 9">
    <name type="scientific">Colocasia esculenta</name>
    <name type="common">Wild taro</name>
    <name type="synonym">Arum esculentum</name>
    <dbReference type="NCBI Taxonomy" id="4460"/>
    <lineage>
        <taxon>Eukaryota</taxon>
        <taxon>Viridiplantae</taxon>
        <taxon>Streptophyta</taxon>
        <taxon>Embryophyta</taxon>
        <taxon>Tracheophyta</taxon>
        <taxon>Spermatophyta</taxon>
        <taxon>Magnoliopsida</taxon>
        <taxon>Liliopsida</taxon>
        <taxon>Araceae</taxon>
        <taxon>Aroideae</taxon>
        <taxon>Colocasieae</taxon>
        <taxon>Colocasia</taxon>
    </lineage>
</organism>
<name>A0A843VVB4_COLES</name>
<dbReference type="GO" id="GO:0020037">
    <property type="term" value="F:heme binding"/>
    <property type="evidence" value="ECO:0007669"/>
    <property type="project" value="InterPro"/>
</dbReference>
<reference evidence="8" key="1">
    <citation type="submission" date="2017-07" db="EMBL/GenBank/DDBJ databases">
        <title>Taro Niue Genome Assembly and Annotation.</title>
        <authorList>
            <person name="Atibalentja N."/>
            <person name="Keating K."/>
            <person name="Fields C.J."/>
        </authorList>
    </citation>
    <scope>NUCLEOTIDE SEQUENCE</scope>
    <source>
        <strain evidence="8">Niue_2</strain>
        <tissue evidence="8">Leaf</tissue>
    </source>
</reference>
<evidence type="ECO:0008006" key="10">
    <source>
        <dbReference type="Google" id="ProtNLM"/>
    </source>
</evidence>
<dbReference type="Proteomes" id="UP000652761">
    <property type="component" value="Unassembled WGS sequence"/>
</dbReference>
<dbReference type="OrthoDB" id="6764281at2759"/>
<dbReference type="PANTHER" id="PTHR47947:SF3">
    <property type="entry name" value="CYTOCHROME P450 81D1-LIKE"/>
    <property type="match status" value="1"/>
</dbReference>
<dbReference type="InterPro" id="IPR050651">
    <property type="entry name" value="Plant_Cytochrome_P450_Monoox"/>
</dbReference>
<comment type="caution">
    <text evidence="8">The sequence shown here is derived from an EMBL/GenBank/DDBJ whole genome shotgun (WGS) entry which is preliminary data.</text>
</comment>
<accession>A0A843VVB4</accession>
<protein>
    <recommendedName>
        <fullName evidence="10">Cytochrome P450</fullName>
    </recommendedName>
</protein>
<keyword evidence="7" id="KW-1133">Transmembrane helix</keyword>
<proteinExistence type="inferred from homology"/>
<dbReference type="GO" id="GO:0016705">
    <property type="term" value="F:oxidoreductase activity, acting on paired donors, with incorporation or reduction of molecular oxygen"/>
    <property type="evidence" value="ECO:0007669"/>
    <property type="project" value="InterPro"/>
</dbReference>
<dbReference type="InterPro" id="IPR002401">
    <property type="entry name" value="Cyt_P450_E_grp-I"/>
</dbReference>
<keyword evidence="2 5" id="KW-0479">Metal-binding</keyword>
<dbReference type="EMBL" id="NMUH01002158">
    <property type="protein sequence ID" value="MQL98217.1"/>
    <property type="molecule type" value="Genomic_DNA"/>
</dbReference>
<comment type="cofactor">
    <cofactor evidence="5">
        <name>heme</name>
        <dbReference type="ChEBI" id="CHEBI:30413"/>
    </cofactor>
</comment>
<evidence type="ECO:0000313" key="8">
    <source>
        <dbReference type="EMBL" id="MQL98217.1"/>
    </source>
</evidence>
<keyword evidence="3 6" id="KW-0560">Oxidoreductase</keyword>
<evidence type="ECO:0000256" key="7">
    <source>
        <dbReference type="SAM" id="Phobius"/>
    </source>
</evidence>
<dbReference type="InterPro" id="IPR017972">
    <property type="entry name" value="Cyt_P450_CS"/>
</dbReference>
<dbReference type="PANTHER" id="PTHR47947">
    <property type="entry name" value="CYTOCHROME P450 82C3-RELATED"/>
    <property type="match status" value="1"/>
</dbReference>
<dbReference type="Pfam" id="PF00067">
    <property type="entry name" value="p450"/>
    <property type="match status" value="2"/>
</dbReference>
<feature type="binding site" description="axial binding residue" evidence="5">
    <location>
        <position position="590"/>
    </location>
    <ligand>
        <name>heme</name>
        <dbReference type="ChEBI" id="CHEBI:30413"/>
    </ligand>
    <ligandPart>
        <name>Fe</name>
        <dbReference type="ChEBI" id="CHEBI:18248"/>
    </ligandPart>
</feature>
<comment type="similarity">
    <text evidence="6">Belongs to the cytochrome P450 family.</text>
</comment>
<dbReference type="SUPFAM" id="SSF48264">
    <property type="entry name" value="Cytochrome P450"/>
    <property type="match status" value="2"/>
</dbReference>
<keyword evidence="7" id="KW-0812">Transmembrane</keyword>
<dbReference type="InterPro" id="IPR001128">
    <property type="entry name" value="Cyt_P450"/>
</dbReference>
<evidence type="ECO:0000256" key="2">
    <source>
        <dbReference type="ARBA" id="ARBA00022723"/>
    </source>
</evidence>
<dbReference type="Gene3D" id="1.10.630.10">
    <property type="entry name" value="Cytochrome P450"/>
    <property type="match status" value="2"/>
</dbReference>
<dbReference type="AlphaFoldDB" id="A0A843VVB4"/>
<dbReference type="InterPro" id="IPR036396">
    <property type="entry name" value="Cyt_P450_sf"/>
</dbReference>
<evidence type="ECO:0000256" key="1">
    <source>
        <dbReference type="ARBA" id="ARBA00022617"/>
    </source>
</evidence>
<dbReference type="GO" id="GO:0004497">
    <property type="term" value="F:monooxygenase activity"/>
    <property type="evidence" value="ECO:0007669"/>
    <property type="project" value="UniProtKB-KW"/>
</dbReference>
<keyword evidence="4 5" id="KW-0408">Iron</keyword>
<evidence type="ECO:0000313" key="9">
    <source>
        <dbReference type="Proteomes" id="UP000652761"/>
    </source>
</evidence>
<dbReference type="PRINTS" id="PR00385">
    <property type="entry name" value="P450"/>
</dbReference>
<keyword evidence="6" id="KW-0503">Monooxygenase</keyword>
<evidence type="ECO:0000256" key="3">
    <source>
        <dbReference type="ARBA" id="ARBA00023002"/>
    </source>
</evidence>
<evidence type="ECO:0000256" key="4">
    <source>
        <dbReference type="ARBA" id="ARBA00023004"/>
    </source>
</evidence>
<keyword evidence="7" id="KW-0472">Membrane</keyword>
<feature type="transmembrane region" description="Helical" evidence="7">
    <location>
        <begin position="7"/>
        <end position="28"/>
    </location>
</feature>
<gene>
    <name evidence="8" type="ORF">Taro_030925</name>
</gene>
<dbReference type="PROSITE" id="PS00086">
    <property type="entry name" value="CYTOCHROME_P450"/>
    <property type="match status" value="1"/>
</dbReference>
<sequence>MEVAAYLCYAAVVSFLLFLIPFAFFFLYSSSSGSNNPAKKHRPPLPPSPPNRLPVLGHLQLLKPPLPRTLADLCRRHGTSVLFLRLGTRRALVVSSPSAVEECFTVNDVAFASRPRSLASEILSYGRTTITNSPYGRLWRDLRRIATVEVLSTHRLQVLSAVRAQEVRSLVRGLFWAHPGGSSPARTADLSQRLYGLTLNNMTRMTTGKRYYGEGAEETEEARRFREIEEESLRLRGLTNRWDYLPWLRWFDVKGVARRMRWLRDTRDVFLQRVVEERRSRRKRGKEAATAEGEEVVDEGGWRRTAVDVLLSLQEEDPAYYTDDIIKSFILQLERRRRLLHGGDPSCKILCLTSWKHPIVLAAELRSSMEEGLPSDRKSTSGELTEWICRGKKSRSNLRGLAMHKEGGRGIDAVAAQRGDLEGKKCHNHHFFKEGVVSPGSDTTASTIEWAMTLLLNHPPAMQALVAELDAEVCPPGRMLEEADLPRLPYLHAVVCETLRLHPAAPVIVPHESTADCTVHGFHVPRGTTLLVNAWAIHRDPDHWGQDADRFRPERFLQRQVQEVEGGVDRLSSTPHPYRFIPFGAGRRRCPGEGLAMRVAALVVGTLVRCFEWGRVGEGEEDMKEGTEGITSPKAKPLEAMYRPRDVMVAALSQL</sequence>
<evidence type="ECO:0000256" key="6">
    <source>
        <dbReference type="RuleBase" id="RU000461"/>
    </source>
</evidence>
<keyword evidence="9" id="KW-1185">Reference proteome</keyword>
<evidence type="ECO:0000256" key="5">
    <source>
        <dbReference type="PIRSR" id="PIRSR602401-1"/>
    </source>
</evidence>
<dbReference type="PRINTS" id="PR00463">
    <property type="entry name" value="EP450I"/>
</dbReference>